<dbReference type="Proteomes" id="UP000682358">
    <property type="component" value="Chromosome"/>
</dbReference>
<dbReference type="InterPro" id="IPR024406">
    <property type="entry name" value="TAC-10"/>
</dbReference>
<evidence type="ECO:0000313" key="1">
    <source>
        <dbReference type="EMBL" id="QWQ20025.1"/>
    </source>
</evidence>
<evidence type="ECO:0000313" key="2">
    <source>
        <dbReference type="Proteomes" id="UP000682358"/>
    </source>
</evidence>
<reference evidence="1" key="1">
    <citation type="submission" date="2021-06" db="EMBL/GenBank/DDBJ databases">
        <title>Emergence of genetically related NDM-1-producing Providencia rettgeri strains in Argentina.</title>
        <authorList>
            <person name="Pasteran F."/>
            <person name="Meo A."/>
            <person name="Gomez S."/>
            <person name="Derdoy L."/>
            <person name="Albronoz E."/>
            <person name="Faccone D."/>
            <person name="Guerriero L."/>
            <person name="Archuby D."/>
            <person name="Tarzia A."/>
            <person name="Lopez M."/>
            <person name="Corso A."/>
        </authorList>
    </citation>
    <scope>NUCLEOTIDE SEQUENCE</scope>
    <source>
        <strain evidence="1">PreM15628</strain>
    </source>
</reference>
<gene>
    <name evidence="1" type="ORF">KOF27_15670</name>
</gene>
<sequence length="87" mass="9650">MTKKIITLTINEKDVSFEPNITAYNGMINEMSMDNKVAPLTTYLKRIVTDESKADLDELLSFPGAAAQLAEAVNKEYAPKLEISVKN</sequence>
<dbReference type="RefSeq" id="WP_215954188.1">
    <property type="nucleotide sequence ID" value="NZ_CP076405.1"/>
</dbReference>
<dbReference type="AlphaFoldDB" id="A0AAJ4NIA6"/>
<dbReference type="EMBL" id="CP076405">
    <property type="protein sequence ID" value="QWQ20025.1"/>
    <property type="molecule type" value="Genomic_DNA"/>
</dbReference>
<organism evidence="1 2">
    <name type="scientific">Providencia rettgeri</name>
    <dbReference type="NCBI Taxonomy" id="587"/>
    <lineage>
        <taxon>Bacteria</taxon>
        <taxon>Pseudomonadati</taxon>
        <taxon>Pseudomonadota</taxon>
        <taxon>Gammaproteobacteria</taxon>
        <taxon>Enterobacterales</taxon>
        <taxon>Morganellaceae</taxon>
        <taxon>Providencia</taxon>
    </lineage>
</organism>
<name>A0AAJ4NIA6_PRORE</name>
<accession>A0AAJ4NIA6</accession>
<protein>
    <submittedName>
        <fullName evidence="1">Phage tail assembly chaperone</fullName>
    </submittedName>
</protein>
<dbReference type="Pfam" id="PF10963">
    <property type="entry name" value="Phage_TAC_10"/>
    <property type="match status" value="1"/>
</dbReference>
<proteinExistence type="predicted"/>